<gene>
    <name evidence="2" type="ORF">AVEN_107947_1</name>
</gene>
<evidence type="ECO:0000313" key="3">
    <source>
        <dbReference type="Proteomes" id="UP000499080"/>
    </source>
</evidence>
<name>A0A4Y2JHN3_ARAVE</name>
<feature type="non-terminal residue" evidence="2">
    <location>
        <position position="45"/>
    </location>
</feature>
<evidence type="ECO:0000256" key="1">
    <source>
        <dbReference type="SAM" id="SignalP"/>
    </source>
</evidence>
<organism evidence="2 3">
    <name type="scientific">Araneus ventricosus</name>
    <name type="common">Orbweaver spider</name>
    <name type="synonym">Epeira ventricosa</name>
    <dbReference type="NCBI Taxonomy" id="182803"/>
    <lineage>
        <taxon>Eukaryota</taxon>
        <taxon>Metazoa</taxon>
        <taxon>Ecdysozoa</taxon>
        <taxon>Arthropoda</taxon>
        <taxon>Chelicerata</taxon>
        <taxon>Arachnida</taxon>
        <taxon>Araneae</taxon>
        <taxon>Araneomorphae</taxon>
        <taxon>Entelegynae</taxon>
        <taxon>Araneoidea</taxon>
        <taxon>Araneidae</taxon>
        <taxon>Araneus</taxon>
    </lineage>
</organism>
<reference evidence="2 3" key="1">
    <citation type="journal article" date="2019" name="Sci. Rep.">
        <title>Orb-weaving spider Araneus ventricosus genome elucidates the spidroin gene catalogue.</title>
        <authorList>
            <person name="Kono N."/>
            <person name="Nakamura H."/>
            <person name="Ohtoshi R."/>
            <person name="Moran D.A.P."/>
            <person name="Shinohara A."/>
            <person name="Yoshida Y."/>
            <person name="Fujiwara M."/>
            <person name="Mori M."/>
            <person name="Tomita M."/>
            <person name="Arakawa K."/>
        </authorList>
    </citation>
    <scope>NUCLEOTIDE SEQUENCE [LARGE SCALE GENOMIC DNA]</scope>
</reference>
<dbReference type="AlphaFoldDB" id="A0A4Y2JHN3"/>
<comment type="caution">
    <text evidence="2">The sequence shown here is derived from an EMBL/GenBank/DDBJ whole genome shotgun (WGS) entry which is preliminary data.</text>
</comment>
<protein>
    <submittedName>
        <fullName evidence="2">Uncharacterized protein</fullName>
    </submittedName>
</protein>
<sequence>MRLKVSGISLWSLIAVRIGKLLDASAIVSAVPVIISDFLSACVAN</sequence>
<dbReference type="EMBL" id="BGPR01003579">
    <property type="protein sequence ID" value="GBM89843.1"/>
    <property type="molecule type" value="Genomic_DNA"/>
</dbReference>
<dbReference type="Proteomes" id="UP000499080">
    <property type="component" value="Unassembled WGS sequence"/>
</dbReference>
<feature type="signal peptide" evidence="1">
    <location>
        <begin position="1"/>
        <end position="15"/>
    </location>
</feature>
<evidence type="ECO:0000313" key="2">
    <source>
        <dbReference type="EMBL" id="GBM89843.1"/>
    </source>
</evidence>
<proteinExistence type="predicted"/>
<feature type="chain" id="PRO_5021411450" evidence="1">
    <location>
        <begin position="16"/>
        <end position="45"/>
    </location>
</feature>
<keyword evidence="3" id="KW-1185">Reference proteome</keyword>
<keyword evidence="1" id="KW-0732">Signal</keyword>
<accession>A0A4Y2JHN3</accession>